<accession>A0A9P9JGN0</accession>
<reference evidence="3" key="1">
    <citation type="journal article" date="2021" name="Nat. Commun.">
        <title>Genetic determinants of endophytism in the Arabidopsis root mycobiome.</title>
        <authorList>
            <person name="Mesny F."/>
            <person name="Miyauchi S."/>
            <person name="Thiergart T."/>
            <person name="Pickel B."/>
            <person name="Atanasova L."/>
            <person name="Karlsson M."/>
            <person name="Huettel B."/>
            <person name="Barry K.W."/>
            <person name="Haridas S."/>
            <person name="Chen C."/>
            <person name="Bauer D."/>
            <person name="Andreopoulos W."/>
            <person name="Pangilinan J."/>
            <person name="LaButti K."/>
            <person name="Riley R."/>
            <person name="Lipzen A."/>
            <person name="Clum A."/>
            <person name="Drula E."/>
            <person name="Henrissat B."/>
            <person name="Kohler A."/>
            <person name="Grigoriev I.V."/>
            <person name="Martin F.M."/>
            <person name="Hacquard S."/>
        </authorList>
    </citation>
    <scope>NUCLEOTIDE SEQUENCE</scope>
    <source>
        <strain evidence="3">MPI-CAGE-AT-0147</strain>
    </source>
</reference>
<dbReference type="PANTHER" id="PTHR40841:SF2">
    <property type="entry name" value="SIDEROPHORE-DEGRADING ESTERASE (EUROFUNG)"/>
    <property type="match status" value="1"/>
</dbReference>
<dbReference type="InterPro" id="IPR029058">
    <property type="entry name" value="AB_hydrolase_fold"/>
</dbReference>
<comment type="caution">
    <text evidence="3">The sequence shown here is derived from an EMBL/GenBank/DDBJ whole genome shotgun (WGS) entry which is preliminary data.</text>
</comment>
<dbReference type="InterPro" id="IPR000801">
    <property type="entry name" value="Esterase-like"/>
</dbReference>
<dbReference type="InterPro" id="IPR052558">
    <property type="entry name" value="Siderophore_Hydrolase_D"/>
</dbReference>
<protein>
    <submittedName>
        <fullName evidence="3">Siderophore esterase IroE</fullName>
    </submittedName>
</protein>
<dbReference type="AlphaFoldDB" id="A0A9P9JGN0"/>
<dbReference type="OrthoDB" id="446683at2759"/>
<evidence type="ECO:0000313" key="3">
    <source>
        <dbReference type="EMBL" id="KAH7166521.1"/>
    </source>
</evidence>
<evidence type="ECO:0000256" key="2">
    <source>
        <dbReference type="ARBA" id="ARBA00022801"/>
    </source>
</evidence>
<evidence type="ECO:0000256" key="1">
    <source>
        <dbReference type="ARBA" id="ARBA00005622"/>
    </source>
</evidence>
<dbReference type="PANTHER" id="PTHR40841">
    <property type="entry name" value="SIDEROPHORE TRIACETYLFUSARININE C ESTERASE"/>
    <property type="match status" value="1"/>
</dbReference>
<dbReference type="EMBL" id="JAGMUV010000003">
    <property type="protein sequence ID" value="KAH7166521.1"/>
    <property type="molecule type" value="Genomic_DNA"/>
</dbReference>
<keyword evidence="2" id="KW-0378">Hydrolase</keyword>
<proteinExistence type="inferred from homology"/>
<gene>
    <name evidence="3" type="ORF">EDB81DRAFT_878864</name>
</gene>
<dbReference type="Gene3D" id="3.40.50.1820">
    <property type="entry name" value="alpha/beta hydrolase"/>
    <property type="match status" value="1"/>
</dbReference>
<dbReference type="Proteomes" id="UP000738349">
    <property type="component" value="Unassembled WGS sequence"/>
</dbReference>
<organism evidence="3 4">
    <name type="scientific">Dactylonectria macrodidyma</name>
    <dbReference type="NCBI Taxonomy" id="307937"/>
    <lineage>
        <taxon>Eukaryota</taxon>
        <taxon>Fungi</taxon>
        <taxon>Dikarya</taxon>
        <taxon>Ascomycota</taxon>
        <taxon>Pezizomycotina</taxon>
        <taxon>Sordariomycetes</taxon>
        <taxon>Hypocreomycetidae</taxon>
        <taxon>Hypocreales</taxon>
        <taxon>Nectriaceae</taxon>
        <taxon>Dactylonectria</taxon>
    </lineage>
</organism>
<name>A0A9P9JGN0_9HYPO</name>
<dbReference type="SUPFAM" id="SSF53474">
    <property type="entry name" value="alpha/beta-Hydrolases"/>
    <property type="match status" value="1"/>
</dbReference>
<comment type="similarity">
    <text evidence="1">Belongs to the esterase D family.</text>
</comment>
<evidence type="ECO:0000313" key="4">
    <source>
        <dbReference type="Proteomes" id="UP000738349"/>
    </source>
</evidence>
<keyword evidence="4" id="KW-1185">Reference proteome</keyword>
<dbReference type="GO" id="GO:0016788">
    <property type="term" value="F:hydrolase activity, acting on ester bonds"/>
    <property type="evidence" value="ECO:0007669"/>
    <property type="project" value="TreeGrafter"/>
</dbReference>
<sequence length="301" mass="33795">MTHGHAFLPNTCHYTAHTARGDYLVNIAWPLIWGEDRTPPKDEKHPLNVLYVVDGDVFFFTAVEITRRLEFTNNARTIVVGVGYPRTKYVYDYRRGTDLTPPAADGKYQDPLGGDGKPISGLVWGEGSKYLDNIENDIMPYVNSLFPNVPIKTSRTALYGHSFGGVFALNALFTRPTLFDTVIAASPSISWNQCSIVKEQEAAFRALEKPVSPAPALIITWGSIEDDVEKTPEMTDKEYEVAKLLAEDANMRGYSLEMVERLEKCPSIRSVYKWEFEGEDHGDAAIVAIQRGLRKFLIEKI</sequence>
<dbReference type="Pfam" id="PF00756">
    <property type="entry name" value="Esterase"/>
    <property type="match status" value="1"/>
</dbReference>